<name>A0A654LWD1_9ARCH</name>
<dbReference type="PANTHER" id="PTHR36849:SF1">
    <property type="entry name" value="CYTOPLASMIC PROTEIN"/>
    <property type="match status" value="1"/>
</dbReference>
<dbReference type="Proteomes" id="UP000058925">
    <property type="component" value="Chromosome"/>
</dbReference>
<dbReference type="InterPro" id="IPR052552">
    <property type="entry name" value="YeaO-like"/>
</dbReference>
<evidence type="ECO:0000313" key="1">
    <source>
        <dbReference type="EMBL" id="ALI35515.1"/>
    </source>
</evidence>
<gene>
    <name evidence="1" type="ORF">NMY3_01311</name>
</gene>
<dbReference type="GeneID" id="60421382"/>
<protein>
    <recommendedName>
        <fullName evidence="3">Uroporphyrin-III C-methyltransferase</fullName>
    </recommendedName>
</protein>
<dbReference type="AlphaFoldDB" id="A0A654LWD1"/>
<accession>A0A654LWD1</accession>
<evidence type="ECO:0000313" key="2">
    <source>
        <dbReference type="Proteomes" id="UP000058925"/>
    </source>
</evidence>
<dbReference type="EMBL" id="CP012850">
    <property type="protein sequence ID" value="ALI35515.1"/>
    <property type="molecule type" value="Genomic_DNA"/>
</dbReference>
<organism evidence="1 2">
    <name type="scientific">Candidatus Nitrosocosmicus oleophilus</name>
    <dbReference type="NCBI Taxonomy" id="1353260"/>
    <lineage>
        <taxon>Archaea</taxon>
        <taxon>Nitrososphaerota</taxon>
        <taxon>Nitrososphaeria</taxon>
        <taxon>Nitrososphaerales</taxon>
        <taxon>Nitrososphaeraceae</taxon>
        <taxon>Candidatus Nitrosocosmicus</taxon>
    </lineage>
</organism>
<sequence>MIKIERIYDNPKGKSDEDNSGFRILIDRLWPRGLSKNEVNIDLWIKDVAPSTPLRKWFDHEEKKWDEFKSRYFKELEKCNKSINTILDKVDKGPVIFLYGAKDKKFNNAVALKEYLENIKK</sequence>
<evidence type="ECO:0008006" key="3">
    <source>
        <dbReference type="Google" id="ProtNLM"/>
    </source>
</evidence>
<dbReference type="PANTHER" id="PTHR36849">
    <property type="entry name" value="CYTOPLASMIC PROTEIN-RELATED"/>
    <property type="match status" value="1"/>
</dbReference>
<dbReference type="Pfam" id="PF22752">
    <property type="entry name" value="DUF488-N3i"/>
    <property type="match status" value="1"/>
</dbReference>
<dbReference type="OrthoDB" id="7940at2157"/>
<dbReference type="KEGG" id="taa:NMY3_01311"/>
<reference evidence="2" key="1">
    <citation type="submission" date="2015-10" db="EMBL/GenBank/DDBJ databases">
        <title>Niche specialization of a soil ammonia-oxidizing archaeon, Candidatus Nitrosocosmicus oleophilus.</title>
        <authorList>
            <person name="Jung M.-Y."/>
            <person name="Rhee S.-K."/>
        </authorList>
    </citation>
    <scope>NUCLEOTIDE SEQUENCE [LARGE SCALE GENOMIC DNA]</scope>
    <source>
        <strain evidence="2">MY3</strain>
    </source>
</reference>
<proteinExistence type="predicted"/>
<keyword evidence="2" id="KW-1185">Reference proteome</keyword>
<dbReference type="RefSeq" id="WP_196817964.1">
    <property type="nucleotide sequence ID" value="NZ_CP012850.1"/>
</dbReference>